<evidence type="ECO:0000313" key="2">
    <source>
        <dbReference type="Proteomes" id="UP000007887"/>
    </source>
</evidence>
<reference evidence="1 2" key="1">
    <citation type="submission" date="2011-10" db="EMBL/GenBank/DDBJ databases">
        <title>Whole genome sequence of Selenomonas ruminantium subsp. lactilytica TAM6421.</title>
        <authorList>
            <person name="Oguchi A."/>
            <person name="Ankai A."/>
            <person name="Kaneko J."/>
            <person name="Yamada-Narita S."/>
            <person name="Fukui S."/>
            <person name="Takahashi M."/>
            <person name="Onodera T."/>
            <person name="Kojima S."/>
            <person name="Fushimi T."/>
            <person name="Abe N."/>
            <person name="Kamio Y."/>
            <person name="Yamazaki S."/>
            <person name="Fujita N."/>
        </authorList>
    </citation>
    <scope>NUCLEOTIDE SEQUENCE [LARGE SCALE GENOMIC DNA]</scope>
    <source>
        <strain evidence="2">NBRC 103574 / TAM6421</strain>
    </source>
</reference>
<dbReference type="RefSeq" id="WP_014424210.1">
    <property type="nucleotide sequence ID" value="NC_017068.1"/>
</dbReference>
<dbReference type="PATRIC" id="fig|927704.6.peg.1095"/>
<sequence>MFKNAISAYATPVRVYELCRLAEKGNCTRDEAKKKFCPLPTDGDMLAPVIRVAIELELLEDNRNEIVLTDTARSGLALTSMKKFRCWCNARALRESEDLFGRISAVMLRIYDSHETREMVGENFTTSQRFRNYLANHVNMEHIPDNMRGWRFWASFLGLGLVHEAENGFSFLPNMYVFLSDAIQNAKLDAGDYTMTEFLDILQPFLTVALPIEGEGRKFCLGMANGLRSLHDRGKIVGRHMPDAKEYWELPEMTGHTMPSTISHISLPGGVA</sequence>
<organism evidence="1 2">
    <name type="scientific">Selenomonas ruminantium subsp. lactilytica (strain NBRC 103574 / TAM6421)</name>
    <dbReference type="NCBI Taxonomy" id="927704"/>
    <lineage>
        <taxon>Bacteria</taxon>
        <taxon>Bacillati</taxon>
        <taxon>Bacillota</taxon>
        <taxon>Negativicutes</taxon>
        <taxon>Selenomonadales</taxon>
        <taxon>Selenomonadaceae</taxon>
        <taxon>Selenomonas</taxon>
    </lineage>
</organism>
<evidence type="ECO:0000313" key="1">
    <source>
        <dbReference type="EMBL" id="BAL82773.1"/>
    </source>
</evidence>
<dbReference type="AlphaFoldDB" id="I0GPT6"/>
<dbReference type="eggNOG" id="ENOG5031806">
    <property type="taxonomic scope" value="Bacteria"/>
</dbReference>
<name>I0GPT6_SELRL</name>
<dbReference type="HOGENOM" id="CLU_1072759_0_0_9"/>
<protein>
    <recommendedName>
        <fullName evidence="3">DUF4007 domain-containing protein</fullName>
    </recommendedName>
</protein>
<dbReference type="Proteomes" id="UP000007887">
    <property type="component" value="Chromosome"/>
</dbReference>
<accession>I0GPT6</accession>
<gene>
    <name evidence="1" type="ordered locus">SELR_10650</name>
</gene>
<dbReference type="KEGG" id="sri:SELR_10650"/>
<dbReference type="OrthoDB" id="2833849at2"/>
<evidence type="ECO:0008006" key="3">
    <source>
        <dbReference type="Google" id="ProtNLM"/>
    </source>
</evidence>
<proteinExistence type="predicted"/>
<dbReference type="EMBL" id="AP012292">
    <property type="protein sequence ID" value="BAL82773.1"/>
    <property type="molecule type" value="Genomic_DNA"/>
</dbReference>